<evidence type="ECO:0000256" key="1">
    <source>
        <dbReference type="ARBA" id="ARBA00023015"/>
    </source>
</evidence>
<dbReference type="OrthoDB" id="4164516at2"/>
<dbReference type="GO" id="GO:0045892">
    <property type="term" value="P:negative regulation of DNA-templated transcription"/>
    <property type="evidence" value="ECO:0007669"/>
    <property type="project" value="TreeGrafter"/>
</dbReference>
<dbReference type="InterPro" id="IPR036390">
    <property type="entry name" value="WH_DNA-bd_sf"/>
</dbReference>
<proteinExistence type="predicted"/>
<keyword evidence="1" id="KW-0805">Transcription regulation</keyword>
<dbReference type="RefSeq" id="WP_131295326.1">
    <property type="nucleotide sequence ID" value="NZ_SJKA01000018.1"/>
</dbReference>
<dbReference type="InterPro" id="IPR000524">
    <property type="entry name" value="Tscrpt_reg_HTH_GntR"/>
</dbReference>
<dbReference type="Pfam" id="PF00392">
    <property type="entry name" value="GntR"/>
    <property type="match status" value="1"/>
</dbReference>
<feature type="domain" description="HTH gntR-type" evidence="4">
    <location>
        <begin position="10"/>
        <end position="78"/>
    </location>
</feature>
<evidence type="ECO:0000313" key="5">
    <source>
        <dbReference type="EMBL" id="TCC22415.1"/>
    </source>
</evidence>
<keyword evidence="2" id="KW-0238">DNA-binding</keyword>
<protein>
    <submittedName>
        <fullName evidence="5">GntR family transcriptional regulator</fullName>
    </submittedName>
</protein>
<dbReference type="SMART" id="SM00345">
    <property type="entry name" value="HTH_GNTR"/>
    <property type="match status" value="1"/>
</dbReference>
<evidence type="ECO:0000256" key="3">
    <source>
        <dbReference type="ARBA" id="ARBA00023163"/>
    </source>
</evidence>
<dbReference type="InterPro" id="IPR050679">
    <property type="entry name" value="Bact_HTH_transcr_reg"/>
</dbReference>
<keyword evidence="3" id="KW-0804">Transcription</keyword>
<comment type="caution">
    <text evidence="5">The sequence shown here is derived from an EMBL/GenBank/DDBJ whole genome shotgun (WGS) entry which is preliminary data.</text>
</comment>
<dbReference type="AlphaFoldDB" id="A0A4R0I2A3"/>
<dbReference type="PANTHER" id="PTHR44846">
    <property type="entry name" value="MANNOSYL-D-GLYCERATE TRANSPORT/METABOLISM SYSTEM REPRESSOR MNGR-RELATED"/>
    <property type="match status" value="1"/>
</dbReference>
<dbReference type="EMBL" id="SJKA01000018">
    <property type="protein sequence ID" value="TCC22415.1"/>
    <property type="molecule type" value="Genomic_DNA"/>
</dbReference>
<dbReference type="CDD" id="cd07377">
    <property type="entry name" value="WHTH_GntR"/>
    <property type="match status" value="1"/>
</dbReference>
<dbReference type="InterPro" id="IPR036388">
    <property type="entry name" value="WH-like_DNA-bd_sf"/>
</dbReference>
<dbReference type="Proteomes" id="UP000292695">
    <property type="component" value="Unassembled WGS sequence"/>
</dbReference>
<dbReference type="PRINTS" id="PR00035">
    <property type="entry name" value="HTHGNTR"/>
</dbReference>
<evidence type="ECO:0000259" key="4">
    <source>
        <dbReference type="PROSITE" id="PS50949"/>
    </source>
</evidence>
<accession>A0A4R0I2A3</accession>
<evidence type="ECO:0000256" key="2">
    <source>
        <dbReference type="ARBA" id="ARBA00023125"/>
    </source>
</evidence>
<dbReference type="PANTHER" id="PTHR44846:SF17">
    <property type="entry name" value="GNTR-FAMILY TRANSCRIPTIONAL REGULATOR"/>
    <property type="match status" value="1"/>
</dbReference>
<gene>
    <name evidence="5" type="ORF">E0H50_35200</name>
</gene>
<dbReference type="SUPFAM" id="SSF46785">
    <property type="entry name" value="Winged helix' DNA-binding domain"/>
    <property type="match status" value="1"/>
</dbReference>
<keyword evidence="6" id="KW-1185">Reference proteome</keyword>
<dbReference type="GO" id="GO:0003677">
    <property type="term" value="F:DNA binding"/>
    <property type="evidence" value="ECO:0007669"/>
    <property type="project" value="UniProtKB-KW"/>
</dbReference>
<dbReference type="PROSITE" id="PS50949">
    <property type="entry name" value="HTH_GNTR"/>
    <property type="match status" value="1"/>
</dbReference>
<dbReference type="GO" id="GO:0003700">
    <property type="term" value="F:DNA-binding transcription factor activity"/>
    <property type="evidence" value="ECO:0007669"/>
    <property type="project" value="InterPro"/>
</dbReference>
<dbReference type="Gene3D" id="1.10.10.10">
    <property type="entry name" value="Winged helix-like DNA-binding domain superfamily/Winged helix DNA-binding domain"/>
    <property type="match status" value="1"/>
</dbReference>
<organism evidence="5 6">
    <name type="scientific">Kribbella sindirgiensis</name>
    <dbReference type="NCBI Taxonomy" id="1124744"/>
    <lineage>
        <taxon>Bacteria</taxon>
        <taxon>Bacillati</taxon>
        <taxon>Actinomycetota</taxon>
        <taxon>Actinomycetes</taxon>
        <taxon>Propionibacteriales</taxon>
        <taxon>Kribbellaceae</taxon>
        <taxon>Kribbella</taxon>
    </lineage>
</organism>
<evidence type="ECO:0000313" key="6">
    <source>
        <dbReference type="Proteomes" id="UP000292695"/>
    </source>
</evidence>
<name>A0A4R0I2A3_9ACTN</name>
<sequence length="284" mass="31373">MTTLDPDDPRPPYQQVANVLRAAILTKTIGPGEKLPSQAELAERYGVARMTVQQSLRLLKAEGLVVARQGSGVFVRERTERPVGLRPHVEAVFGTPDVRIDFSGYTAETLNGIIQEPLDKIRAGRLTPESVRLRLLLSDMSNPIALPSRAGDNPGDDAGVRRRMERLVERHALAIVESVMELGSLGLIGRAEAEVRVHGSAPLFKAYILNNHELFFGFYPVVEHTVTIGKEQVPIFDPMGKDAVLFHHVADADPNSTGSLYVTETSRWFDSVWNTIAREYAPND</sequence>
<reference evidence="5 6" key="1">
    <citation type="submission" date="2019-02" db="EMBL/GenBank/DDBJ databases">
        <title>Kribbella capetownensis sp. nov. and Kribbella speibonae sp. nov., isolated from soil.</title>
        <authorList>
            <person name="Curtis S.M."/>
            <person name="Norton I."/>
            <person name="Everest G.J."/>
            <person name="Meyers P.R."/>
        </authorList>
    </citation>
    <scope>NUCLEOTIDE SEQUENCE [LARGE SCALE GENOMIC DNA]</scope>
    <source>
        <strain evidence="5 6">DSM 27082</strain>
    </source>
</reference>